<evidence type="ECO:0000256" key="12">
    <source>
        <dbReference type="HAMAP-Rule" id="MF_01976"/>
    </source>
</evidence>
<dbReference type="GO" id="GO:0047334">
    <property type="term" value="F:diphosphate-fructose-6-phosphate 1-phosphotransferase activity"/>
    <property type="evidence" value="ECO:0007669"/>
    <property type="project" value="InterPro"/>
</dbReference>
<evidence type="ECO:0000313" key="15">
    <source>
        <dbReference type="Proteomes" id="UP000078532"/>
    </source>
</evidence>
<sequence>MTVKIKRLGVLTGGGDAPGLNAVIRAVVKTAIREYDLSVLGFLNGFGGLIKNQTREMTEQDVVGILPRGGTILGTTNRDNPFHYPVVKGKEKVYVDISDRIFENVSIHQVDALVVIGGDGSLAIAKELYERGLPVVGVPKTIDNDLMDTDQTFGFDTALTTATEALDKLHTTAESHHRIMVLEVMGRYAGWIALEAGLAGGADVILIPELPYRIEQVIGKINQREQQGKKFSIVVVAEGAKPLNGEQVVQKRVEDSFDPVRLGGIGQVVARQLEEATGKEARVTVLGHLQRGGSPTAFDRILATRYGTGAVKLVMEGRFGEMVCLHGTEITSVPLAETGGRTRQVPLDSDLLHSARKLGICLGDNKEGECK</sequence>
<evidence type="ECO:0000256" key="5">
    <source>
        <dbReference type="ARBA" id="ARBA00022679"/>
    </source>
</evidence>
<dbReference type="UniPathway" id="UPA00109">
    <property type="reaction ID" value="UER00182"/>
</dbReference>
<comment type="function">
    <text evidence="12">Catalyzes the phosphorylation of D-fructose 6-phosphate to fructose 1,6-bisphosphate by ATP, the first committing step of glycolysis.</text>
</comment>
<dbReference type="FunFam" id="3.40.50.460:FF:000002">
    <property type="entry name" value="ATP-dependent 6-phosphofructokinase"/>
    <property type="match status" value="1"/>
</dbReference>
<keyword evidence="6 12" id="KW-0479">Metal-binding</keyword>
<dbReference type="GO" id="GO:0061621">
    <property type="term" value="P:canonical glycolysis"/>
    <property type="evidence" value="ECO:0007669"/>
    <property type="project" value="TreeGrafter"/>
</dbReference>
<evidence type="ECO:0000256" key="8">
    <source>
        <dbReference type="ARBA" id="ARBA00022777"/>
    </source>
</evidence>
<dbReference type="PANTHER" id="PTHR13697:SF52">
    <property type="entry name" value="ATP-DEPENDENT 6-PHOSPHOFRUCTOKINASE 3"/>
    <property type="match status" value="1"/>
</dbReference>
<evidence type="ECO:0000256" key="6">
    <source>
        <dbReference type="ARBA" id="ARBA00022723"/>
    </source>
</evidence>
<dbReference type="NCBIfam" id="NF002872">
    <property type="entry name" value="PRK03202.1"/>
    <property type="match status" value="1"/>
</dbReference>
<dbReference type="InterPro" id="IPR012829">
    <property type="entry name" value="Phosphofructokinase_III"/>
</dbReference>
<dbReference type="GO" id="GO:0005524">
    <property type="term" value="F:ATP binding"/>
    <property type="evidence" value="ECO:0007669"/>
    <property type="project" value="UniProtKB-KW"/>
</dbReference>
<dbReference type="PROSITE" id="PS00433">
    <property type="entry name" value="PHOSPHOFRUCTOKINASE"/>
    <property type="match status" value="1"/>
</dbReference>
<evidence type="ECO:0000259" key="13">
    <source>
        <dbReference type="Pfam" id="PF00365"/>
    </source>
</evidence>
<dbReference type="PANTHER" id="PTHR13697">
    <property type="entry name" value="PHOSPHOFRUCTOKINASE"/>
    <property type="match status" value="1"/>
</dbReference>
<evidence type="ECO:0000256" key="11">
    <source>
        <dbReference type="ARBA" id="ARBA00023152"/>
    </source>
</evidence>
<dbReference type="OrthoDB" id="9802503at2"/>
<proteinExistence type="inferred from homology"/>
<dbReference type="InterPro" id="IPR000023">
    <property type="entry name" value="Phosphofructokinase_dom"/>
</dbReference>
<evidence type="ECO:0000256" key="4">
    <source>
        <dbReference type="ARBA" id="ARBA00022490"/>
    </source>
</evidence>
<comment type="cofactor">
    <cofactor evidence="1 12">
        <name>Mg(2+)</name>
        <dbReference type="ChEBI" id="CHEBI:18420"/>
    </cofactor>
</comment>
<dbReference type="GO" id="GO:0042802">
    <property type="term" value="F:identical protein binding"/>
    <property type="evidence" value="ECO:0007669"/>
    <property type="project" value="TreeGrafter"/>
</dbReference>
<evidence type="ECO:0000256" key="3">
    <source>
        <dbReference type="ARBA" id="ARBA00004679"/>
    </source>
</evidence>
<dbReference type="InterPro" id="IPR012003">
    <property type="entry name" value="ATP_PFK_prok-type"/>
</dbReference>
<comment type="caution">
    <text evidence="12">Lacks conserved residue(s) required for the propagation of feature annotation.</text>
</comment>
<evidence type="ECO:0000256" key="9">
    <source>
        <dbReference type="ARBA" id="ARBA00022840"/>
    </source>
</evidence>
<keyword evidence="9 12" id="KW-0067">ATP-binding</keyword>
<accession>A0A1B7LE34</accession>
<organism evidence="14 15">
    <name type="scientific">Desulfotomaculum copahuensis</name>
    <dbReference type="NCBI Taxonomy" id="1838280"/>
    <lineage>
        <taxon>Bacteria</taxon>
        <taxon>Bacillati</taxon>
        <taxon>Bacillota</taxon>
        <taxon>Clostridia</taxon>
        <taxon>Eubacteriales</taxon>
        <taxon>Desulfotomaculaceae</taxon>
        <taxon>Desulfotomaculum</taxon>
    </lineage>
</organism>
<dbReference type="Gene3D" id="3.40.50.460">
    <property type="entry name" value="Phosphofructokinase domain"/>
    <property type="match status" value="1"/>
</dbReference>
<dbReference type="GO" id="GO:0048029">
    <property type="term" value="F:monosaccharide binding"/>
    <property type="evidence" value="ECO:0007669"/>
    <property type="project" value="TreeGrafter"/>
</dbReference>
<keyword evidence="8 12" id="KW-0418">Kinase</keyword>
<feature type="site" description="Important for substrate specificity; cannot use PPi as phosphoryl donor" evidence="12">
    <location>
        <position position="120"/>
    </location>
</feature>
<feature type="domain" description="Phosphofructokinase" evidence="13">
    <location>
        <begin position="7"/>
        <end position="313"/>
    </location>
</feature>
<feature type="binding site" description="in other chain" evidence="12">
    <location>
        <begin position="141"/>
        <end position="143"/>
    </location>
    <ligand>
        <name>substrate</name>
        <note>ligand shared between dimeric partners</note>
    </ligand>
</feature>
<feature type="binding site" evidence="12">
    <location>
        <position position="119"/>
    </location>
    <ligand>
        <name>Mg(2+)</name>
        <dbReference type="ChEBI" id="CHEBI:18420"/>
        <note>catalytic</note>
    </ligand>
</feature>
<dbReference type="SUPFAM" id="SSF53784">
    <property type="entry name" value="Phosphofructokinase"/>
    <property type="match status" value="1"/>
</dbReference>
<dbReference type="InterPro" id="IPR022953">
    <property type="entry name" value="ATP_PFK"/>
</dbReference>
<feature type="binding site" evidence="12">
    <location>
        <begin position="118"/>
        <end position="121"/>
    </location>
    <ligand>
        <name>ATP</name>
        <dbReference type="ChEBI" id="CHEBI:30616"/>
    </ligand>
</feature>
<comment type="pathway">
    <text evidence="3 12">Carbohydrate degradation; glycolysis; D-glyceraldehyde 3-phosphate and glycerone phosphate from D-glucose: step 3/4.</text>
</comment>
<comment type="subunit">
    <text evidence="12">Homodimer or homotetramer.</text>
</comment>
<evidence type="ECO:0000256" key="2">
    <source>
        <dbReference type="ARBA" id="ARBA00004496"/>
    </source>
</evidence>
<keyword evidence="15" id="KW-1185">Reference proteome</keyword>
<feature type="binding site" description="in other chain" evidence="12">
    <location>
        <begin position="185"/>
        <end position="187"/>
    </location>
    <ligand>
        <name>substrate</name>
        <note>ligand shared between dimeric partners</note>
    </ligand>
</feature>
<gene>
    <name evidence="12" type="primary">pfkA</name>
    <name evidence="14" type="ORF">A6M21_10800</name>
</gene>
<dbReference type="GO" id="GO:0070095">
    <property type="term" value="F:fructose-6-phosphate binding"/>
    <property type="evidence" value="ECO:0007669"/>
    <property type="project" value="TreeGrafter"/>
</dbReference>
<dbReference type="AlphaFoldDB" id="A0A1B7LE34"/>
<keyword evidence="10 12" id="KW-0460">Magnesium</keyword>
<comment type="catalytic activity">
    <reaction evidence="12">
        <text>beta-D-fructose 6-phosphate + ATP = beta-D-fructose 1,6-bisphosphate + ADP + H(+)</text>
        <dbReference type="Rhea" id="RHEA:16109"/>
        <dbReference type="ChEBI" id="CHEBI:15378"/>
        <dbReference type="ChEBI" id="CHEBI:30616"/>
        <dbReference type="ChEBI" id="CHEBI:32966"/>
        <dbReference type="ChEBI" id="CHEBI:57634"/>
        <dbReference type="ChEBI" id="CHEBI:456216"/>
        <dbReference type="EC" id="2.7.1.11"/>
    </reaction>
</comment>
<comment type="similarity">
    <text evidence="12">Belongs to the phosphofructokinase type A (PFKA) family. Mixed-substrate PFK group III subfamily.</text>
</comment>
<dbReference type="STRING" id="1838280.A6M21_10800"/>
<keyword evidence="11 12" id="KW-0324">Glycolysis</keyword>
<dbReference type="Gene3D" id="3.40.50.450">
    <property type="match status" value="1"/>
</dbReference>
<keyword evidence="5 12" id="KW-0808">Transferase</keyword>
<reference evidence="14 15" key="1">
    <citation type="submission" date="2016-04" db="EMBL/GenBank/DDBJ databases">
        <authorList>
            <person name="Evans L.H."/>
            <person name="Alamgir A."/>
            <person name="Owens N."/>
            <person name="Weber N.D."/>
            <person name="Virtaneva K."/>
            <person name="Barbian K."/>
            <person name="Babar A."/>
            <person name="Rosenke K."/>
        </authorList>
    </citation>
    <scope>NUCLEOTIDE SEQUENCE [LARGE SCALE GENOMIC DNA]</scope>
    <source>
        <strain evidence="14 15">LMa1</strain>
    </source>
</reference>
<evidence type="ECO:0000313" key="14">
    <source>
        <dbReference type="EMBL" id="OAT81361.1"/>
    </source>
</evidence>
<keyword evidence="7 12" id="KW-0547">Nucleotide-binding</keyword>
<feature type="binding site" evidence="12">
    <location>
        <position position="282"/>
    </location>
    <ligand>
        <name>substrate</name>
        <note>ligand shared between dimeric partners</note>
    </ligand>
</feature>
<dbReference type="EC" id="2.7.1.11" evidence="12"/>
<dbReference type="GO" id="GO:0046872">
    <property type="term" value="F:metal ion binding"/>
    <property type="evidence" value="ECO:0007669"/>
    <property type="project" value="UniProtKB-KW"/>
</dbReference>
<feature type="active site" description="Proton acceptor" evidence="12">
    <location>
        <position position="143"/>
    </location>
</feature>
<dbReference type="HAMAP" id="MF_01976">
    <property type="entry name" value="Phosphofructokinase_III"/>
    <property type="match status" value="1"/>
</dbReference>
<dbReference type="Pfam" id="PF00365">
    <property type="entry name" value="PFK"/>
    <property type="match status" value="1"/>
</dbReference>
<dbReference type="Proteomes" id="UP000078532">
    <property type="component" value="Unassembled WGS sequence"/>
</dbReference>
<dbReference type="GO" id="GO:0005945">
    <property type="term" value="C:6-phosphofructokinase complex"/>
    <property type="evidence" value="ECO:0007669"/>
    <property type="project" value="TreeGrafter"/>
</dbReference>
<feature type="binding site" evidence="12">
    <location>
        <position position="15"/>
    </location>
    <ligand>
        <name>ATP</name>
        <dbReference type="ChEBI" id="CHEBI:30616"/>
    </ligand>
</feature>
<dbReference type="GO" id="GO:0003872">
    <property type="term" value="F:6-phosphofructokinase activity"/>
    <property type="evidence" value="ECO:0007669"/>
    <property type="project" value="UniProtKB-UniRule"/>
</dbReference>
<comment type="caution">
    <text evidence="14">The sequence shown here is derived from an EMBL/GenBank/DDBJ whole genome shotgun (WGS) entry which is preliminary data.</text>
</comment>
<protein>
    <recommendedName>
        <fullName evidence="12">ATP-dependent 6-phosphofructokinase</fullName>
        <shortName evidence="12">ATP-PFK</shortName>
        <shortName evidence="12">Phosphofructokinase</shortName>
        <ecNumber evidence="12">2.7.1.11</ecNumber>
    </recommendedName>
    <alternativeName>
        <fullName evidence="12">Phosphohexokinase</fullName>
    </alternativeName>
</protein>
<feature type="binding site" description="in other chain" evidence="12">
    <location>
        <begin position="288"/>
        <end position="291"/>
    </location>
    <ligand>
        <name>substrate</name>
        <note>ligand shared between dimeric partners</note>
    </ligand>
</feature>
<feature type="binding site" evidence="12">
    <location>
        <begin position="78"/>
        <end position="79"/>
    </location>
    <ligand>
        <name>ATP</name>
        <dbReference type="ChEBI" id="CHEBI:30616"/>
    </ligand>
</feature>
<feature type="binding site" description="in other chain" evidence="12">
    <location>
        <position position="238"/>
    </location>
    <ligand>
        <name>substrate</name>
        <note>ligand shared between dimeric partners</note>
    </ligand>
</feature>
<dbReference type="PIRSF" id="PIRSF000532">
    <property type="entry name" value="ATP_PFK_prok"/>
    <property type="match status" value="1"/>
</dbReference>
<dbReference type="InterPro" id="IPR035966">
    <property type="entry name" value="PKF_sf"/>
</dbReference>
<dbReference type="InterPro" id="IPR015912">
    <property type="entry name" value="Phosphofructokinase_CS"/>
</dbReference>
<dbReference type="RefSeq" id="WP_066668498.1">
    <property type="nucleotide sequence ID" value="NZ_LYVF01000164.1"/>
</dbReference>
<evidence type="ECO:0000256" key="1">
    <source>
        <dbReference type="ARBA" id="ARBA00001946"/>
    </source>
</evidence>
<name>A0A1B7LE34_9FIRM</name>
<feature type="binding site" evidence="12">
    <location>
        <position position="178"/>
    </location>
    <ligand>
        <name>substrate</name>
        <note>ligand shared between dimeric partners</note>
    </ligand>
</feature>
<dbReference type="GO" id="GO:0006002">
    <property type="term" value="P:fructose 6-phosphate metabolic process"/>
    <property type="evidence" value="ECO:0007669"/>
    <property type="project" value="InterPro"/>
</dbReference>
<dbReference type="EMBL" id="LYVF01000164">
    <property type="protein sequence ID" value="OAT81361.1"/>
    <property type="molecule type" value="Genomic_DNA"/>
</dbReference>
<dbReference type="GO" id="GO:0030388">
    <property type="term" value="P:fructose 1,6-bisphosphate metabolic process"/>
    <property type="evidence" value="ECO:0007669"/>
    <property type="project" value="TreeGrafter"/>
</dbReference>
<evidence type="ECO:0000256" key="10">
    <source>
        <dbReference type="ARBA" id="ARBA00022842"/>
    </source>
</evidence>
<dbReference type="GO" id="GO:0016208">
    <property type="term" value="F:AMP binding"/>
    <property type="evidence" value="ECO:0007669"/>
    <property type="project" value="TreeGrafter"/>
</dbReference>
<comment type="subcellular location">
    <subcellularLocation>
        <location evidence="2 12">Cytoplasm</location>
    </subcellularLocation>
</comment>
<keyword evidence="4 12" id="KW-0963">Cytoplasm</keyword>
<dbReference type="PRINTS" id="PR00476">
    <property type="entry name" value="PHFRCTKINASE"/>
</dbReference>
<evidence type="ECO:0000256" key="7">
    <source>
        <dbReference type="ARBA" id="ARBA00022741"/>
    </source>
</evidence>
<dbReference type="NCBIfam" id="TIGR02483">
    <property type="entry name" value="PFK_mixed"/>
    <property type="match status" value="1"/>
</dbReference>